<accession>A0A9D2RD64</accession>
<proteinExistence type="predicted"/>
<dbReference type="EMBL" id="DWUU01000039">
    <property type="protein sequence ID" value="HJD42650.1"/>
    <property type="molecule type" value="Genomic_DNA"/>
</dbReference>
<keyword evidence="1" id="KW-0812">Transmembrane</keyword>
<dbReference type="AlphaFoldDB" id="A0A9D2RD64"/>
<gene>
    <name evidence="2" type="ORF">H9910_06540</name>
</gene>
<evidence type="ECO:0000256" key="1">
    <source>
        <dbReference type="SAM" id="Phobius"/>
    </source>
</evidence>
<keyword evidence="1" id="KW-1133">Transmembrane helix</keyword>
<reference evidence="2" key="1">
    <citation type="journal article" date="2021" name="PeerJ">
        <title>Extensive microbial diversity within the chicken gut microbiome revealed by metagenomics and culture.</title>
        <authorList>
            <person name="Gilroy R."/>
            <person name="Ravi A."/>
            <person name="Getino M."/>
            <person name="Pursley I."/>
            <person name="Horton D.L."/>
            <person name="Alikhan N.F."/>
            <person name="Baker D."/>
            <person name="Gharbi K."/>
            <person name="Hall N."/>
            <person name="Watson M."/>
            <person name="Adriaenssens E.M."/>
            <person name="Foster-Nyarko E."/>
            <person name="Jarju S."/>
            <person name="Secka A."/>
            <person name="Antonio M."/>
            <person name="Oren A."/>
            <person name="Chaudhuri R.R."/>
            <person name="La Ragione R."/>
            <person name="Hildebrand F."/>
            <person name="Pallen M.J."/>
        </authorList>
    </citation>
    <scope>NUCLEOTIDE SEQUENCE</scope>
    <source>
        <strain evidence="2">ChiBcec15-3976</strain>
    </source>
</reference>
<feature type="transmembrane region" description="Helical" evidence="1">
    <location>
        <begin position="57"/>
        <end position="74"/>
    </location>
</feature>
<comment type="caution">
    <text evidence="2">The sequence shown here is derived from an EMBL/GenBank/DDBJ whole genome shotgun (WGS) entry which is preliminary data.</text>
</comment>
<protein>
    <submittedName>
        <fullName evidence="2">Uncharacterized protein</fullName>
    </submittedName>
</protein>
<dbReference type="Proteomes" id="UP000823909">
    <property type="component" value="Unassembled WGS sequence"/>
</dbReference>
<sequence length="109" mass="12240">MNESELRRRELLRQTRKLYNDHNELPAVHPRYGRICSSLYGDGQTDRQPETAPASSFPIRLVIGILCFAFYVWLDQSGTEVAQVSSSVIAEQIGQDMDAEALIETLASP</sequence>
<evidence type="ECO:0000313" key="2">
    <source>
        <dbReference type="EMBL" id="HJD42650.1"/>
    </source>
</evidence>
<organism evidence="2 3">
    <name type="scientific">Candidatus Mediterraneibacter quadrami</name>
    <dbReference type="NCBI Taxonomy" id="2838684"/>
    <lineage>
        <taxon>Bacteria</taxon>
        <taxon>Bacillati</taxon>
        <taxon>Bacillota</taxon>
        <taxon>Clostridia</taxon>
        <taxon>Lachnospirales</taxon>
        <taxon>Lachnospiraceae</taxon>
        <taxon>Mediterraneibacter</taxon>
    </lineage>
</organism>
<name>A0A9D2RD64_9FIRM</name>
<reference evidence="2" key="2">
    <citation type="submission" date="2021-04" db="EMBL/GenBank/DDBJ databases">
        <authorList>
            <person name="Gilroy R."/>
        </authorList>
    </citation>
    <scope>NUCLEOTIDE SEQUENCE</scope>
    <source>
        <strain evidence="2">ChiBcec15-3976</strain>
    </source>
</reference>
<evidence type="ECO:0000313" key="3">
    <source>
        <dbReference type="Proteomes" id="UP000823909"/>
    </source>
</evidence>
<keyword evidence="1" id="KW-0472">Membrane</keyword>